<comment type="subcellular location">
    <subcellularLocation>
        <location evidence="2">Cytoplasm</location>
    </subcellularLocation>
    <subcellularLocation>
        <location evidence="1">Nucleus</location>
    </subcellularLocation>
</comment>
<gene>
    <name evidence="15" type="ORF">E5288_WYG002521</name>
</gene>
<evidence type="ECO:0000256" key="14">
    <source>
        <dbReference type="SAM" id="MobiDB-lite"/>
    </source>
</evidence>
<dbReference type="GO" id="GO:0003714">
    <property type="term" value="F:transcription corepressor activity"/>
    <property type="evidence" value="ECO:0007669"/>
    <property type="project" value="TreeGrafter"/>
</dbReference>
<evidence type="ECO:0000256" key="11">
    <source>
        <dbReference type="ARBA" id="ARBA00073393"/>
    </source>
</evidence>
<feature type="repeat" description="WD" evidence="13">
    <location>
        <begin position="676"/>
        <end position="708"/>
    </location>
</feature>
<keyword evidence="6 13" id="KW-0853">WD repeat</keyword>
<evidence type="ECO:0000256" key="6">
    <source>
        <dbReference type="ARBA" id="ARBA00022574"/>
    </source>
</evidence>
<dbReference type="GO" id="GO:0032502">
    <property type="term" value="P:developmental process"/>
    <property type="evidence" value="ECO:0007669"/>
    <property type="project" value="UniProtKB-ARBA"/>
</dbReference>
<dbReference type="GO" id="GO:0106333">
    <property type="term" value="C:subcortical maternal complex"/>
    <property type="evidence" value="ECO:0007669"/>
    <property type="project" value="UniProtKB-ARBA"/>
</dbReference>
<feature type="region of interest" description="Disordered" evidence="14">
    <location>
        <begin position="491"/>
        <end position="514"/>
    </location>
</feature>
<dbReference type="InterPro" id="IPR036322">
    <property type="entry name" value="WD40_repeat_dom_sf"/>
</dbReference>
<keyword evidence="10" id="KW-0539">Nucleus</keyword>
<evidence type="ECO:0000256" key="1">
    <source>
        <dbReference type="ARBA" id="ARBA00004123"/>
    </source>
</evidence>
<dbReference type="PANTHER" id="PTHR10814">
    <property type="entry name" value="TRANSDUCIN-LIKE ENHANCER PROTEIN"/>
    <property type="match status" value="1"/>
</dbReference>
<dbReference type="PROSITE" id="PS50082">
    <property type="entry name" value="WD_REPEATS_2"/>
    <property type="match status" value="1"/>
</dbReference>
<dbReference type="PANTHER" id="PTHR10814:SF2">
    <property type="entry name" value="TRANSDUCIN-LIKE ENHANCER PROTEIN 6"/>
    <property type="match status" value="1"/>
</dbReference>
<evidence type="ECO:0000256" key="2">
    <source>
        <dbReference type="ARBA" id="ARBA00004496"/>
    </source>
</evidence>
<dbReference type="Proteomes" id="UP000322234">
    <property type="component" value="Unassembled WGS sequence"/>
</dbReference>
<dbReference type="Gene3D" id="2.130.10.10">
    <property type="entry name" value="YVTN repeat-like/Quinoprotein amine dehydrogenase"/>
    <property type="match status" value="1"/>
</dbReference>
<dbReference type="GO" id="GO:0005667">
    <property type="term" value="C:transcription regulator complex"/>
    <property type="evidence" value="ECO:0007669"/>
    <property type="project" value="TreeGrafter"/>
</dbReference>
<keyword evidence="7" id="KW-0677">Repeat</keyword>
<dbReference type="GO" id="GO:0140089">
    <property type="term" value="P:protein storage"/>
    <property type="evidence" value="ECO:0007669"/>
    <property type="project" value="UniProtKB-ARBA"/>
</dbReference>
<dbReference type="EMBL" id="VBQZ03000018">
    <property type="protein sequence ID" value="MXQ83824.1"/>
    <property type="molecule type" value="Genomic_DNA"/>
</dbReference>
<evidence type="ECO:0000256" key="4">
    <source>
        <dbReference type="ARBA" id="ARBA00022490"/>
    </source>
</evidence>
<dbReference type="AlphaFoldDB" id="A0A6B0R7P3"/>
<evidence type="ECO:0000256" key="5">
    <source>
        <dbReference type="ARBA" id="ARBA00022553"/>
    </source>
</evidence>
<comment type="similarity">
    <text evidence="3">Belongs to the WD repeat Groucho/TLE family.</text>
</comment>
<evidence type="ECO:0000256" key="7">
    <source>
        <dbReference type="ARBA" id="ARBA00022737"/>
    </source>
</evidence>
<dbReference type="InterPro" id="IPR009146">
    <property type="entry name" value="Groucho_enhance"/>
</dbReference>
<feature type="compositionally biased region" description="Low complexity" evidence="14">
    <location>
        <begin position="500"/>
        <end position="512"/>
    </location>
</feature>
<evidence type="ECO:0000256" key="9">
    <source>
        <dbReference type="ARBA" id="ARBA00023163"/>
    </source>
</evidence>
<evidence type="ECO:0000256" key="12">
    <source>
        <dbReference type="ARBA" id="ARBA00093475"/>
    </source>
</evidence>
<feature type="compositionally biased region" description="Polar residues" evidence="14">
    <location>
        <begin position="363"/>
        <end position="381"/>
    </location>
</feature>
<name>A0A6B0R7P3_9CETA</name>
<keyword evidence="16" id="KW-1185">Reference proteome</keyword>
<keyword evidence="4" id="KW-0963">Cytoplasm</keyword>
<evidence type="ECO:0000256" key="8">
    <source>
        <dbReference type="ARBA" id="ARBA00023015"/>
    </source>
</evidence>
<evidence type="ECO:0000256" key="13">
    <source>
        <dbReference type="PROSITE-ProRule" id="PRU00221"/>
    </source>
</evidence>
<dbReference type="GO" id="GO:0140095">
    <property type="term" value="C:cytoplasmic lattice"/>
    <property type="evidence" value="ECO:0007669"/>
    <property type="project" value="UniProtKB-ARBA"/>
</dbReference>
<evidence type="ECO:0000313" key="16">
    <source>
        <dbReference type="Proteomes" id="UP000322234"/>
    </source>
</evidence>
<dbReference type="GO" id="GO:0005634">
    <property type="term" value="C:nucleus"/>
    <property type="evidence" value="ECO:0007669"/>
    <property type="project" value="UniProtKB-SubCell"/>
</dbReference>
<evidence type="ECO:0000313" key="15">
    <source>
        <dbReference type="EMBL" id="MXQ83824.1"/>
    </source>
</evidence>
<accession>A0A6B0R7P3</accession>
<evidence type="ECO:0000256" key="10">
    <source>
        <dbReference type="ARBA" id="ARBA00023242"/>
    </source>
</evidence>
<dbReference type="InterPro" id="IPR015943">
    <property type="entry name" value="WD40/YVTN_repeat-like_dom_sf"/>
</dbReference>
<keyword evidence="9" id="KW-0804">Transcription</keyword>
<dbReference type="InterPro" id="IPR001680">
    <property type="entry name" value="WD40_rpt"/>
</dbReference>
<protein>
    <recommendedName>
        <fullName evidence="11">Transducin-like enhancer protein 6</fullName>
    </recommendedName>
</protein>
<keyword evidence="5" id="KW-0597">Phosphoprotein</keyword>
<keyword evidence="8" id="KW-0805">Transcription regulation</keyword>
<dbReference type="SMART" id="SM00320">
    <property type="entry name" value="WD40"/>
    <property type="match status" value="4"/>
</dbReference>
<sequence>MHSRHSGDTAGVLCSESTSVNDGGGVPHVMAWLHLTLGSSLSGDQYSPAPPWVCYLEKMCSLTGTSDFRQLHRSALDSVPQVFEFFSHLFSFNHAYYHLFPTDGETQYKANGSVSQQDIYRNKISKEHKISKFTGNDSWPFVLGKIWEELSIEDQYTYQSRHARRGWVSASVGYEGTKPDCLLLLPSGSWLFRSSSTDVLILVLEVKTRSSTQCDILKNELCSEEKKVRFPRNDSWSVFGENWMFLDIGGHQTLERDWRELVDCEVCALTLQVSLIISGVLFGFASAAFVAHPEANLPARNYQEALDRLKQHFPRFPTHLATQVDLAYGLVLKIQQGIQEHLKQAENFLQMMETCSQSLGFQLGENQGSQPSLSEQPSQDPQHPGATPPQTSSLQDLDFEDVLVMRSSDWFQRSPRVNSDTVRQRDTQPCWDLEPQFSQDILTEQLWEIFAGTQDQGEHPRHRMTDQVPGHESQEPGPRYLGVKMLPKDTLVFLPPTPSPSSSEGSREGSPSLGAVGQEMLSHMAQELARKTYQFLKPICWDLEDFENTWNRPDALLWQSRKLAVPHRVEKMRRLEHGEPVLATAISSFTRHAFTCSRGGVKVWSLVGQVMKARFPESFLRVETPGAYLRTCLLFSNSTTLLTGGHNLAGVSLWDLTAPSLRVRAELPCAGLTCQALAASPEDSLAFAGFTNGSVRIWDLRDWSVVRDLPGHPNGAKSIAVKDQHVWTGGLDACLRCWDLRATGEPQEYQFESQIMSLSPSPHEDWVLVGTANGQQWLQPSLGGQKRMVGCKDGTILELKFSPVGQWWVSVGTDNLVSIFSMPAGTLALQVQG</sequence>
<organism evidence="15 16">
    <name type="scientific">Bos mutus</name>
    <name type="common">wild yak</name>
    <dbReference type="NCBI Taxonomy" id="72004"/>
    <lineage>
        <taxon>Eukaryota</taxon>
        <taxon>Metazoa</taxon>
        <taxon>Chordata</taxon>
        <taxon>Craniata</taxon>
        <taxon>Vertebrata</taxon>
        <taxon>Euteleostomi</taxon>
        <taxon>Mammalia</taxon>
        <taxon>Eutheria</taxon>
        <taxon>Laurasiatheria</taxon>
        <taxon>Artiodactyla</taxon>
        <taxon>Ruminantia</taxon>
        <taxon>Pecora</taxon>
        <taxon>Bovidae</taxon>
        <taxon>Bovinae</taxon>
        <taxon>Bos</taxon>
    </lineage>
</organism>
<dbReference type="GO" id="GO:0140094">
    <property type="term" value="F:structural constituent of cytoplasmic lattice"/>
    <property type="evidence" value="ECO:0007669"/>
    <property type="project" value="UniProtKB-ARBA"/>
</dbReference>
<feature type="region of interest" description="Disordered" evidence="14">
    <location>
        <begin position="363"/>
        <end position="396"/>
    </location>
</feature>
<comment type="caution">
    <text evidence="15">The sequence shown here is derived from an EMBL/GenBank/DDBJ whole genome shotgun (WGS) entry which is preliminary data.</text>
</comment>
<dbReference type="FunFam" id="2.130.10.10:FF:000546">
    <property type="entry name" value="TLE family member 6, subcortical maternal complex member"/>
    <property type="match status" value="1"/>
</dbReference>
<feature type="compositionally biased region" description="Basic and acidic residues" evidence="14">
    <location>
        <begin position="456"/>
        <end position="465"/>
    </location>
</feature>
<feature type="region of interest" description="Disordered" evidence="14">
    <location>
        <begin position="453"/>
        <end position="478"/>
    </location>
</feature>
<dbReference type="GO" id="GO:0090090">
    <property type="term" value="P:negative regulation of canonical Wnt signaling pathway"/>
    <property type="evidence" value="ECO:0007669"/>
    <property type="project" value="TreeGrafter"/>
</dbReference>
<comment type="subunit">
    <text evidence="12">Homodimers. Component of the subcortical maternal complex (SCMC), at least composed of NLRP5, KHDC3, OOEP, and TLE6. Within the complex, interacts with NLRP5, KHDC3 and OOEP. The SCMC may facilitate translocation of its components between the nuclear and cytoplasmic compartments. As part of the SCMC interacts with the SCMC-associated protein ZBED3. As part of the SCMC interacts with the SCMC-associated protein NLRP4F. As part of the SCMC interacts with the SCMC-associated protein CFL1/Cofilin-1. Interacts with FOXG1/BF-1; the interaction inhibits TLE1 interaction with FOXG1/BF-1. Interacts with NFATC1. Interacts with PAX6.</text>
</comment>
<proteinExistence type="inferred from homology"/>
<reference evidence="15" key="1">
    <citation type="submission" date="2019-10" db="EMBL/GenBank/DDBJ databases">
        <title>The sequence and de novo assembly of the wild yak genome.</title>
        <authorList>
            <person name="Liu Y."/>
        </authorList>
    </citation>
    <scope>NUCLEOTIDE SEQUENCE [LARGE SCALE GENOMIC DNA]</scope>
    <source>
        <strain evidence="15">WY2019</strain>
    </source>
</reference>
<dbReference type="SUPFAM" id="SSF50978">
    <property type="entry name" value="WD40 repeat-like"/>
    <property type="match status" value="1"/>
</dbReference>
<evidence type="ECO:0000256" key="3">
    <source>
        <dbReference type="ARBA" id="ARBA00005969"/>
    </source>
</evidence>